<evidence type="ECO:0000256" key="8">
    <source>
        <dbReference type="ARBA" id="ARBA00023251"/>
    </source>
</evidence>
<dbReference type="PROSITE" id="PS50893">
    <property type="entry name" value="ABC_TRANSPORTER_2"/>
    <property type="match status" value="1"/>
</dbReference>
<dbReference type="SMART" id="SM00382">
    <property type="entry name" value="AAA"/>
    <property type="match status" value="1"/>
</dbReference>
<evidence type="ECO:0000256" key="3">
    <source>
        <dbReference type="ARBA" id="ARBA00022475"/>
    </source>
</evidence>
<dbReference type="InterPro" id="IPR050763">
    <property type="entry name" value="ABC_transporter_ATP-binding"/>
</dbReference>
<dbReference type="Gene3D" id="3.40.50.300">
    <property type="entry name" value="P-loop containing nucleotide triphosphate hydrolases"/>
    <property type="match status" value="1"/>
</dbReference>
<evidence type="ECO:0000256" key="2">
    <source>
        <dbReference type="ARBA" id="ARBA00022448"/>
    </source>
</evidence>
<dbReference type="InterPro" id="IPR003439">
    <property type="entry name" value="ABC_transporter-like_ATP-bd"/>
</dbReference>
<dbReference type="InterPro" id="IPR003593">
    <property type="entry name" value="AAA+_ATPase"/>
</dbReference>
<dbReference type="InterPro" id="IPR005894">
    <property type="entry name" value="DrrA"/>
</dbReference>
<keyword evidence="11" id="KW-0378">Hydrolase</keyword>
<accession>A0A449H947</accession>
<dbReference type="AlphaFoldDB" id="A0A449H947"/>
<dbReference type="PANTHER" id="PTHR42711">
    <property type="entry name" value="ABC TRANSPORTER ATP-BINDING PROTEIN"/>
    <property type="match status" value="1"/>
</dbReference>
<keyword evidence="4" id="KW-0547">Nucleotide-binding</keyword>
<evidence type="ECO:0000256" key="9">
    <source>
        <dbReference type="ARBA" id="ARBA00049985"/>
    </source>
</evidence>
<proteinExistence type="inferred from homology"/>
<protein>
    <submittedName>
        <fullName evidence="11">Daunorubicin/doxorubicin resistance ATP-binding protein DrrA</fullName>
        <ecNumber evidence="11">3.6.3.-</ecNumber>
    </submittedName>
</protein>
<sequence>MTIPRLPALAVRDLHKSYGDHQVLTGIHLDVPAGTIFSLLGPNGAGKTTLVRILATLARPDAGEVRVFGHDLLREADIVRGLIGVTGQFAAVDTVLTGTENLRLTGRLLHLPAAEARRRGDDLLERFDLVDAAGKPAGSYSGGMRRRLDLAMSLMGRPRLVYLDEPTTGLDPRSRRDLWSVIRELAAEGTTILLTTQYLEEADQLADRIAVLDGGTIVAEGTPDELKQRVPGGHLRLRFADAATLTAAARALGDPAAAQPDPEQLALRIASDGSAGEIKAVLDRLAEHGVTIEQLAVHTPDLDDVFFALTGHPTQVETAA</sequence>
<dbReference type="InterPro" id="IPR017871">
    <property type="entry name" value="ABC_transporter-like_CS"/>
</dbReference>
<keyword evidence="7" id="KW-0472">Membrane</keyword>
<dbReference type="SUPFAM" id="SSF52540">
    <property type="entry name" value="P-loop containing nucleoside triphosphate hydrolases"/>
    <property type="match status" value="1"/>
</dbReference>
<dbReference type="EC" id="3.6.3.-" evidence="11"/>
<evidence type="ECO:0000256" key="7">
    <source>
        <dbReference type="ARBA" id="ARBA00023136"/>
    </source>
</evidence>
<organism evidence="11">
    <name type="scientific">Nocardia farcinica</name>
    <dbReference type="NCBI Taxonomy" id="37329"/>
    <lineage>
        <taxon>Bacteria</taxon>
        <taxon>Bacillati</taxon>
        <taxon>Actinomycetota</taxon>
        <taxon>Actinomycetes</taxon>
        <taxon>Mycobacteriales</taxon>
        <taxon>Nocardiaceae</taxon>
        <taxon>Nocardia</taxon>
    </lineage>
</organism>
<evidence type="ECO:0000256" key="5">
    <source>
        <dbReference type="ARBA" id="ARBA00022840"/>
    </source>
</evidence>
<comment type="subcellular location">
    <subcellularLocation>
        <location evidence="1">Cell membrane</location>
        <topology evidence="1">Peripheral membrane protein</topology>
        <orientation evidence="1">Cytoplasmic side</orientation>
    </subcellularLocation>
</comment>
<evidence type="ECO:0000256" key="4">
    <source>
        <dbReference type="ARBA" id="ARBA00022741"/>
    </source>
</evidence>
<dbReference type="FunFam" id="3.40.50.300:FF:000589">
    <property type="entry name" value="ABC transporter, ATP-binding subunit"/>
    <property type="match status" value="1"/>
</dbReference>
<dbReference type="GO" id="GO:0046677">
    <property type="term" value="P:response to antibiotic"/>
    <property type="evidence" value="ECO:0007669"/>
    <property type="project" value="UniProtKB-KW"/>
</dbReference>
<keyword evidence="2" id="KW-0813">Transport</keyword>
<dbReference type="GO" id="GO:0005886">
    <property type="term" value="C:plasma membrane"/>
    <property type="evidence" value="ECO:0007669"/>
    <property type="project" value="UniProtKB-SubCell"/>
</dbReference>
<reference evidence="11" key="1">
    <citation type="submission" date="2019-02" db="EMBL/GenBank/DDBJ databases">
        <authorList>
            <consortium name="Pathogen Informatics"/>
        </authorList>
    </citation>
    <scope>NUCLEOTIDE SEQUENCE</scope>
    <source>
        <strain evidence="11">3012STDY6733949</strain>
    </source>
</reference>
<keyword evidence="6" id="KW-1278">Translocase</keyword>
<dbReference type="GO" id="GO:0005524">
    <property type="term" value="F:ATP binding"/>
    <property type="evidence" value="ECO:0007669"/>
    <property type="project" value="UniProtKB-KW"/>
</dbReference>
<evidence type="ECO:0000313" key="11">
    <source>
        <dbReference type="EMBL" id="VFA87740.1"/>
    </source>
</evidence>
<dbReference type="PANTHER" id="PTHR42711:SF19">
    <property type="entry name" value="DOXORUBICIN RESISTANCE ATP-BINDING PROTEIN DRRA"/>
    <property type="match status" value="1"/>
</dbReference>
<comment type="similarity">
    <text evidence="9">Belongs to the ABC transporter superfamily. Drug exporter-1 (DrugE1) (TC 3.A.1.105) family.</text>
</comment>
<dbReference type="PROSITE" id="PS00211">
    <property type="entry name" value="ABC_TRANSPORTER_1"/>
    <property type="match status" value="1"/>
</dbReference>
<dbReference type="RefSeq" id="WP_137354256.1">
    <property type="nucleotide sequence ID" value="NZ_CAACYE020000001.1"/>
</dbReference>
<evidence type="ECO:0000256" key="6">
    <source>
        <dbReference type="ARBA" id="ARBA00022967"/>
    </source>
</evidence>
<evidence type="ECO:0000259" key="10">
    <source>
        <dbReference type="PROSITE" id="PS50893"/>
    </source>
</evidence>
<dbReference type="NCBIfam" id="TIGR01188">
    <property type="entry name" value="drrA"/>
    <property type="match status" value="1"/>
</dbReference>
<dbReference type="EMBL" id="CAACYE010000005">
    <property type="protein sequence ID" value="VFA87740.1"/>
    <property type="molecule type" value="Genomic_DNA"/>
</dbReference>
<dbReference type="GO" id="GO:1900753">
    <property type="term" value="P:doxorubicin transport"/>
    <property type="evidence" value="ECO:0007669"/>
    <property type="project" value="InterPro"/>
</dbReference>
<gene>
    <name evidence="11" type="primary">drrA_16</name>
    <name evidence="11" type="ORF">NCTC1935_05628</name>
</gene>
<dbReference type="Pfam" id="PF00005">
    <property type="entry name" value="ABC_tran"/>
    <property type="match status" value="1"/>
</dbReference>
<dbReference type="GO" id="GO:0055085">
    <property type="term" value="P:transmembrane transport"/>
    <property type="evidence" value="ECO:0007669"/>
    <property type="project" value="UniProtKB-ARBA"/>
</dbReference>
<keyword evidence="5 11" id="KW-0067">ATP-binding</keyword>
<dbReference type="GO" id="GO:0016887">
    <property type="term" value="F:ATP hydrolysis activity"/>
    <property type="evidence" value="ECO:0007669"/>
    <property type="project" value="InterPro"/>
</dbReference>
<keyword evidence="3" id="KW-1003">Cell membrane</keyword>
<keyword evidence="8" id="KW-0046">Antibiotic resistance</keyword>
<evidence type="ECO:0000256" key="1">
    <source>
        <dbReference type="ARBA" id="ARBA00004413"/>
    </source>
</evidence>
<dbReference type="InterPro" id="IPR027417">
    <property type="entry name" value="P-loop_NTPase"/>
</dbReference>
<name>A0A449H947_NOCFR</name>
<dbReference type="GO" id="GO:0043215">
    <property type="term" value="P:daunorubicin transport"/>
    <property type="evidence" value="ECO:0007669"/>
    <property type="project" value="InterPro"/>
</dbReference>
<feature type="domain" description="ABC transporter" evidence="10">
    <location>
        <begin position="9"/>
        <end position="239"/>
    </location>
</feature>